<feature type="non-terminal residue" evidence="1">
    <location>
        <position position="1"/>
    </location>
</feature>
<evidence type="ECO:0000313" key="1">
    <source>
        <dbReference type="EMBL" id="KAH9311179.1"/>
    </source>
</evidence>
<evidence type="ECO:0000313" key="2">
    <source>
        <dbReference type="Proteomes" id="UP000824469"/>
    </source>
</evidence>
<comment type="caution">
    <text evidence="1">The sequence shown here is derived from an EMBL/GenBank/DDBJ whole genome shotgun (WGS) entry which is preliminary data.</text>
</comment>
<keyword evidence="2" id="KW-1185">Reference proteome</keyword>
<organism evidence="1 2">
    <name type="scientific">Taxus chinensis</name>
    <name type="common">Chinese yew</name>
    <name type="synonym">Taxus wallichiana var. chinensis</name>
    <dbReference type="NCBI Taxonomy" id="29808"/>
    <lineage>
        <taxon>Eukaryota</taxon>
        <taxon>Viridiplantae</taxon>
        <taxon>Streptophyta</taxon>
        <taxon>Embryophyta</taxon>
        <taxon>Tracheophyta</taxon>
        <taxon>Spermatophyta</taxon>
        <taxon>Pinopsida</taxon>
        <taxon>Pinidae</taxon>
        <taxon>Conifers II</taxon>
        <taxon>Cupressales</taxon>
        <taxon>Taxaceae</taxon>
        <taxon>Taxus</taxon>
    </lineage>
</organism>
<dbReference type="AlphaFoldDB" id="A0AA38KZU2"/>
<feature type="non-terminal residue" evidence="1">
    <location>
        <position position="51"/>
    </location>
</feature>
<reference evidence="1 2" key="1">
    <citation type="journal article" date="2021" name="Nat. Plants">
        <title>The Taxus genome provides insights into paclitaxel biosynthesis.</title>
        <authorList>
            <person name="Xiong X."/>
            <person name="Gou J."/>
            <person name="Liao Q."/>
            <person name="Li Y."/>
            <person name="Zhou Q."/>
            <person name="Bi G."/>
            <person name="Li C."/>
            <person name="Du R."/>
            <person name="Wang X."/>
            <person name="Sun T."/>
            <person name="Guo L."/>
            <person name="Liang H."/>
            <person name="Lu P."/>
            <person name="Wu Y."/>
            <person name="Zhang Z."/>
            <person name="Ro D.K."/>
            <person name="Shang Y."/>
            <person name="Huang S."/>
            <person name="Yan J."/>
        </authorList>
    </citation>
    <scope>NUCLEOTIDE SEQUENCE [LARGE SCALE GENOMIC DNA]</scope>
    <source>
        <strain evidence="1">Ta-2019</strain>
    </source>
</reference>
<sequence>IPEHKRREFEYLGLNKEKIVLGRNVNIVENPPLIKESETPSASEEIVEPHE</sequence>
<dbReference type="EMBL" id="JAHRHJ020000006">
    <property type="protein sequence ID" value="KAH9311179.1"/>
    <property type="molecule type" value="Genomic_DNA"/>
</dbReference>
<gene>
    <name evidence="1" type="ORF">KI387_026214</name>
</gene>
<dbReference type="Proteomes" id="UP000824469">
    <property type="component" value="Unassembled WGS sequence"/>
</dbReference>
<name>A0AA38KZU2_TAXCH</name>
<protein>
    <submittedName>
        <fullName evidence="1">Uncharacterized protein</fullName>
    </submittedName>
</protein>
<accession>A0AA38KZU2</accession>
<proteinExistence type="predicted"/>